<dbReference type="InterPro" id="IPR056739">
    <property type="entry name" value="NfeD_membrane"/>
</dbReference>
<dbReference type="CDD" id="cd07021">
    <property type="entry name" value="Clp_protease_NfeD_like"/>
    <property type="match status" value="1"/>
</dbReference>
<gene>
    <name evidence="9" type="ORF">METZ01_LOCUS143078</name>
</gene>
<evidence type="ECO:0000313" key="9">
    <source>
        <dbReference type="EMBL" id="SVA90224.1"/>
    </source>
</evidence>
<dbReference type="SUPFAM" id="SSF141322">
    <property type="entry name" value="NfeD domain-like"/>
    <property type="match status" value="1"/>
</dbReference>
<evidence type="ECO:0000256" key="5">
    <source>
        <dbReference type="SAM" id="Phobius"/>
    </source>
</evidence>
<dbReference type="Gene3D" id="3.90.226.10">
    <property type="entry name" value="2-enoyl-CoA Hydratase, Chain A, domain 1"/>
    <property type="match status" value="1"/>
</dbReference>
<name>A0A381ZM65_9ZZZZ</name>
<evidence type="ECO:0000259" key="6">
    <source>
        <dbReference type="Pfam" id="PF01957"/>
    </source>
</evidence>
<feature type="transmembrane region" description="Helical" evidence="5">
    <location>
        <begin position="263"/>
        <end position="286"/>
    </location>
</feature>
<comment type="subcellular location">
    <subcellularLocation>
        <location evidence="1">Membrane</location>
        <topology evidence="1">Multi-pass membrane protein</topology>
    </subcellularLocation>
</comment>
<protein>
    <submittedName>
        <fullName evidence="9">Uncharacterized protein</fullName>
    </submittedName>
</protein>
<evidence type="ECO:0000256" key="1">
    <source>
        <dbReference type="ARBA" id="ARBA00004141"/>
    </source>
</evidence>
<feature type="domain" description="NfeD1b N-terminal" evidence="8">
    <location>
        <begin position="24"/>
        <end position="221"/>
    </location>
</feature>
<evidence type="ECO:0000256" key="3">
    <source>
        <dbReference type="ARBA" id="ARBA00022989"/>
    </source>
</evidence>
<dbReference type="Pfam" id="PF01957">
    <property type="entry name" value="NfeD"/>
    <property type="match status" value="1"/>
</dbReference>
<feature type="domain" description="NfeD integral membrane" evidence="7">
    <location>
        <begin position="242"/>
        <end position="364"/>
    </location>
</feature>
<dbReference type="InterPro" id="IPR002810">
    <property type="entry name" value="NfeD-like_C"/>
</dbReference>
<dbReference type="Pfam" id="PF24961">
    <property type="entry name" value="NfeD_membrane"/>
    <property type="match status" value="1"/>
</dbReference>
<dbReference type="InterPro" id="IPR056738">
    <property type="entry name" value="NfeD1b_N"/>
</dbReference>
<keyword evidence="3 5" id="KW-1133">Transmembrane helix</keyword>
<feature type="transmembrane region" description="Helical" evidence="5">
    <location>
        <begin position="341"/>
        <end position="363"/>
    </location>
</feature>
<keyword evidence="2 5" id="KW-0812">Transmembrane</keyword>
<keyword evidence="4 5" id="KW-0472">Membrane</keyword>
<dbReference type="InterPro" id="IPR052165">
    <property type="entry name" value="Membrane_assoc_protease"/>
</dbReference>
<dbReference type="Pfam" id="PF25145">
    <property type="entry name" value="NfeD1b_N"/>
    <property type="match status" value="1"/>
</dbReference>
<sequence>VKNPCLFLFICIFASVLFAEDGPVYHVPIHGTIDMGLPHYIQRVVNEAEENNANVIIFDIDTFGGRVDAATQIKDIILDSKVTTIAFVNKRAISAGALIALSCDSIFMTPGASIGAATAVDLQGNKASEKVISYMREEMASTAEANNRSRGVATAMVDEELSIDFLLNMQGDTLTAKDVEGFAEGKLITLSTQLAVQLGIAGGEFERIEDVLKYLGLENVEQKNTEESWSEKLVRFLTNPVVAPLFMSLGMLGLFMEIKSPGFGIPGIVGLTCLALFFGSHFLVGLADMTEVIFLLAGIALILMEILVVPGFGVVGISGIIMVFYSFFKMLIGVYPSPADYYFAYMGLSVGIITSVIMAVIFYKTFPHTELYQKLIPFAPQKSAEGFTISKGYDMLIGEKGKTVTDLRPSGKVEIIGKYYQAMSHGDYIESNEDIIVDGVDENQILVKKV</sequence>
<dbReference type="InterPro" id="IPR012340">
    <property type="entry name" value="NA-bd_OB-fold"/>
</dbReference>
<dbReference type="PANTHER" id="PTHR33507">
    <property type="entry name" value="INNER MEMBRANE PROTEIN YBBJ"/>
    <property type="match status" value="1"/>
</dbReference>
<evidence type="ECO:0000259" key="8">
    <source>
        <dbReference type="Pfam" id="PF25145"/>
    </source>
</evidence>
<feature type="non-terminal residue" evidence="9">
    <location>
        <position position="1"/>
    </location>
</feature>
<dbReference type="AlphaFoldDB" id="A0A381ZM65"/>
<dbReference type="PANTHER" id="PTHR33507:SF3">
    <property type="entry name" value="INNER MEMBRANE PROTEIN YBBJ"/>
    <property type="match status" value="1"/>
</dbReference>
<dbReference type="Gene3D" id="2.40.50.140">
    <property type="entry name" value="Nucleic acid-binding proteins"/>
    <property type="match status" value="1"/>
</dbReference>
<feature type="domain" description="NfeD-like C-terminal" evidence="6">
    <location>
        <begin position="394"/>
        <end position="449"/>
    </location>
</feature>
<dbReference type="GO" id="GO:0005886">
    <property type="term" value="C:plasma membrane"/>
    <property type="evidence" value="ECO:0007669"/>
    <property type="project" value="TreeGrafter"/>
</dbReference>
<evidence type="ECO:0000259" key="7">
    <source>
        <dbReference type="Pfam" id="PF24961"/>
    </source>
</evidence>
<dbReference type="EMBL" id="UINC01021831">
    <property type="protein sequence ID" value="SVA90224.1"/>
    <property type="molecule type" value="Genomic_DNA"/>
</dbReference>
<evidence type="ECO:0000256" key="2">
    <source>
        <dbReference type="ARBA" id="ARBA00022692"/>
    </source>
</evidence>
<organism evidence="9">
    <name type="scientific">marine metagenome</name>
    <dbReference type="NCBI Taxonomy" id="408172"/>
    <lineage>
        <taxon>unclassified sequences</taxon>
        <taxon>metagenomes</taxon>
        <taxon>ecological metagenomes</taxon>
    </lineage>
</organism>
<evidence type="ECO:0000256" key="4">
    <source>
        <dbReference type="ARBA" id="ARBA00023136"/>
    </source>
</evidence>
<feature type="transmembrane region" description="Helical" evidence="5">
    <location>
        <begin position="292"/>
        <end position="309"/>
    </location>
</feature>
<dbReference type="SUPFAM" id="SSF52096">
    <property type="entry name" value="ClpP/crotonase"/>
    <property type="match status" value="1"/>
</dbReference>
<accession>A0A381ZM65</accession>
<proteinExistence type="predicted"/>
<reference evidence="9" key="1">
    <citation type="submission" date="2018-05" db="EMBL/GenBank/DDBJ databases">
        <authorList>
            <person name="Lanie J.A."/>
            <person name="Ng W.-L."/>
            <person name="Kazmierczak K.M."/>
            <person name="Andrzejewski T.M."/>
            <person name="Davidsen T.M."/>
            <person name="Wayne K.J."/>
            <person name="Tettelin H."/>
            <person name="Glass J.I."/>
            <person name="Rusch D."/>
            <person name="Podicherti R."/>
            <person name="Tsui H.-C.T."/>
            <person name="Winkler M.E."/>
        </authorList>
    </citation>
    <scope>NUCLEOTIDE SEQUENCE</scope>
</reference>
<dbReference type="InterPro" id="IPR029045">
    <property type="entry name" value="ClpP/crotonase-like_dom_sf"/>
</dbReference>